<evidence type="ECO:0000259" key="8">
    <source>
        <dbReference type="Pfam" id="PF02770"/>
    </source>
</evidence>
<dbReference type="InterPro" id="IPR006089">
    <property type="entry name" value="Acyl-CoA_DH_CS"/>
</dbReference>
<dbReference type="SUPFAM" id="SSF56645">
    <property type="entry name" value="Acyl-CoA dehydrogenase NM domain-like"/>
    <property type="match status" value="1"/>
</dbReference>
<evidence type="ECO:0000256" key="5">
    <source>
        <dbReference type="ARBA" id="ARBA00023002"/>
    </source>
</evidence>
<dbReference type="InterPro" id="IPR009075">
    <property type="entry name" value="AcylCo_DH/oxidase_C"/>
</dbReference>
<evidence type="ECO:0000259" key="7">
    <source>
        <dbReference type="Pfam" id="PF00441"/>
    </source>
</evidence>
<dbReference type="FunFam" id="1.20.140.10:FF:000001">
    <property type="entry name" value="Acyl-CoA dehydrogenase"/>
    <property type="match status" value="1"/>
</dbReference>
<dbReference type="PIRSF" id="PIRSF016578">
    <property type="entry name" value="HsaA"/>
    <property type="match status" value="1"/>
</dbReference>
<feature type="domain" description="Acyl-CoA oxidase/dehydrogenase middle" evidence="8">
    <location>
        <begin position="123"/>
        <end position="219"/>
    </location>
</feature>
<dbReference type="Gene3D" id="1.10.540.10">
    <property type="entry name" value="Acyl-CoA dehydrogenase/oxidase, N-terminal domain"/>
    <property type="match status" value="1"/>
</dbReference>
<evidence type="ECO:0000313" key="11">
    <source>
        <dbReference type="Proteomes" id="UP000309454"/>
    </source>
</evidence>
<gene>
    <name evidence="10" type="ORF">E5982_05705</name>
</gene>
<dbReference type="CDD" id="cd00567">
    <property type="entry name" value="ACAD"/>
    <property type="match status" value="1"/>
</dbReference>
<dbReference type="PROSITE" id="PS00072">
    <property type="entry name" value="ACYL_COA_DH_1"/>
    <property type="match status" value="1"/>
</dbReference>
<organism evidence="10 11">
    <name type="scientific">Parvibacter caecicola</name>
    <dbReference type="NCBI Taxonomy" id="747645"/>
    <lineage>
        <taxon>Bacteria</taxon>
        <taxon>Bacillati</taxon>
        <taxon>Actinomycetota</taxon>
        <taxon>Coriobacteriia</taxon>
        <taxon>Coriobacteriales</taxon>
        <taxon>Coriobacteriaceae</taxon>
        <taxon>Parvibacter</taxon>
    </lineage>
</organism>
<evidence type="ECO:0000256" key="2">
    <source>
        <dbReference type="ARBA" id="ARBA00009347"/>
    </source>
</evidence>
<comment type="similarity">
    <text evidence="2 6">Belongs to the acyl-CoA dehydrogenase family.</text>
</comment>
<sequence>MDFTKTDEQELMLENLREFCDRWVTEERIQDWYDKRRVDDEVCKAYLEAGFGYMFIPEEYGGIPSDAQTLAMVVEELMRTTGATMPFMSYGLSMYDLATFGTPEQVAKGMEAYNETGQQCFSLALSEPGAGSDNQSMTATVHWDDENGTCVLNGAKTMVSHAETAPYIMFIGKDEDPSHDNKSYSMFLVPKDTPGITMAPLHKIGQTSTNFDEVYFDNVVVPQSDLLGEKGKGFKQLMHNFEIERIMLSAHSLGLAQAALEEAARYAAQRVTFGQKLFKHQLIAEKLTDMEIKCQNMRNMLYKTAWEFDNGIPVRLDSALCKRYLSTTATEVASDAMQIIGGLGYTTESKIGRIWIDARGDSFAGGTEEIMVHIAGREIVKKYASDLL</sequence>
<dbReference type="Gene3D" id="1.20.140.10">
    <property type="entry name" value="Butyryl-CoA Dehydrogenase, subunit A, domain 3"/>
    <property type="match status" value="1"/>
</dbReference>
<evidence type="ECO:0000256" key="6">
    <source>
        <dbReference type="RuleBase" id="RU362125"/>
    </source>
</evidence>
<dbReference type="Pfam" id="PF02770">
    <property type="entry name" value="Acyl-CoA_dh_M"/>
    <property type="match status" value="1"/>
</dbReference>
<evidence type="ECO:0000256" key="3">
    <source>
        <dbReference type="ARBA" id="ARBA00022630"/>
    </source>
</evidence>
<keyword evidence="4 6" id="KW-0274">FAD</keyword>
<proteinExistence type="inferred from homology"/>
<dbReference type="Pfam" id="PF00441">
    <property type="entry name" value="Acyl-CoA_dh_1"/>
    <property type="match status" value="1"/>
</dbReference>
<evidence type="ECO:0000256" key="4">
    <source>
        <dbReference type="ARBA" id="ARBA00022827"/>
    </source>
</evidence>
<dbReference type="SUPFAM" id="SSF47203">
    <property type="entry name" value="Acyl-CoA dehydrogenase C-terminal domain-like"/>
    <property type="match status" value="1"/>
</dbReference>
<dbReference type="GO" id="GO:0003995">
    <property type="term" value="F:acyl-CoA dehydrogenase activity"/>
    <property type="evidence" value="ECO:0007669"/>
    <property type="project" value="InterPro"/>
</dbReference>
<comment type="cofactor">
    <cofactor evidence="1 6">
        <name>FAD</name>
        <dbReference type="ChEBI" id="CHEBI:57692"/>
    </cofactor>
</comment>
<dbReference type="InterPro" id="IPR006091">
    <property type="entry name" value="Acyl-CoA_Oxase/DH_mid-dom"/>
</dbReference>
<comment type="caution">
    <text evidence="10">The sequence shown here is derived from an EMBL/GenBank/DDBJ whole genome shotgun (WGS) entry which is preliminary data.</text>
</comment>
<keyword evidence="5 6" id="KW-0560">Oxidoreductase</keyword>
<dbReference type="InterPro" id="IPR046373">
    <property type="entry name" value="Acyl-CoA_Oxase/DH_mid-dom_sf"/>
</dbReference>
<dbReference type="Pfam" id="PF02771">
    <property type="entry name" value="Acyl-CoA_dh_N"/>
    <property type="match status" value="1"/>
</dbReference>
<accession>A0A4T9T874</accession>
<dbReference type="InterPro" id="IPR037069">
    <property type="entry name" value="AcylCoA_DH/ox_N_sf"/>
</dbReference>
<dbReference type="PANTHER" id="PTHR43884:SF12">
    <property type="entry name" value="ISOVALERYL-COA DEHYDROGENASE, MITOCHONDRIAL-RELATED"/>
    <property type="match status" value="1"/>
</dbReference>
<dbReference type="Proteomes" id="UP000309454">
    <property type="component" value="Unassembled WGS sequence"/>
</dbReference>
<feature type="domain" description="Acyl-CoA dehydrogenase/oxidase C-terminal" evidence="7">
    <location>
        <begin position="231"/>
        <end position="379"/>
    </location>
</feature>
<evidence type="ECO:0000256" key="1">
    <source>
        <dbReference type="ARBA" id="ARBA00001974"/>
    </source>
</evidence>
<feature type="domain" description="Acyl-CoA dehydrogenase/oxidase N-terminal" evidence="9">
    <location>
        <begin position="6"/>
        <end position="108"/>
    </location>
</feature>
<keyword evidence="11" id="KW-1185">Reference proteome</keyword>
<dbReference type="GO" id="GO:0050660">
    <property type="term" value="F:flavin adenine dinucleotide binding"/>
    <property type="evidence" value="ECO:0007669"/>
    <property type="project" value="InterPro"/>
</dbReference>
<evidence type="ECO:0000313" key="10">
    <source>
        <dbReference type="EMBL" id="TJW10766.1"/>
    </source>
</evidence>
<keyword evidence="3 6" id="KW-0285">Flavoprotein</keyword>
<dbReference type="PROSITE" id="PS00073">
    <property type="entry name" value="ACYL_COA_DH_2"/>
    <property type="match status" value="1"/>
</dbReference>
<name>A0A4T9T874_9ACTN</name>
<dbReference type="OrthoDB" id="9770681at2"/>
<dbReference type="InterPro" id="IPR009100">
    <property type="entry name" value="AcylCoA_DH/oxidase_NM_dom_sf"/>
</dbReference>
<dbReference type="EMBL" id="SSTM01000003">
    <property type="protein sequence ID" value="TJW10766.1"/>
    <property type="molecule type" value="Genomic_DNA"/>
</dbReference>
<dbReference type="PANTHER" id="PTHR43884">
    <property type="entry name" value="ACYL-COA DEHYDROGENASE"/>
    <property type="match status" value="1"/>
</dbReference>
<protein>
    <submittedName>
        <fullName evidence="10">Acyl-CoA dehydrogenase</fullName>
    </submittedName>
</protein>
<dbReference type="RefSeq" id="WP_136845754.1">
    <property type="nucleotide sequence ID" value="NZ_CANPEU010000008.1"/>
</dbReference>
<evidence type="ECO:0000259" key="9">
    <source>
        <dbReference type="Pfam" id="PF02771"/>
    </source>
</evidence>
<reference evidence="10 11" key="1">
    <citation type="submission" date="2019-04" db="EMBL/GenBank/DDBJ databases">
        <title>Microbes associate with the intestines of laboratory mice.</title>
        <authorList>
            <person name="Navarre W."/>
            <person name="Wong E."/>
            <person name="Huang K.C."/>
            <person name="Tropini C."/>
            <person name="Ng K."/>
            <person name="Yu B."/>
        </authorList>
    </citation>
    <scope>NUCLEOTIDE SEQUENCE [LARGE SCALE GENOMIC DNA]</scope>
    <source>
        <strain evidence="10 11">NM48_B13</strain>
    </source>
</reference>
<dbReference type="AlphaFoldDB" id="A0A4T9T874"/>
<dbReference type="InterPro" id="IPR036250">
    <property type="entry name" value="AcylCo_DH-like_C"/>
</dbReference>
<dbReference type="Gene3D" id="2.40.110.10">
    <property type="entry name" value="Butyryl-CoA Dehydrogenase, subunit A, domain 2"/>
    <property type="match status" value="1"/>
</dbReference>
<dbReference type="InterPro" id="IPR013786">
    <property type="entry name" value="AcylCoA_DH/ox_N"/>
</dbReference>